<evidence type="ECO:0000256" key="5">
    <source>
        <dbReference type="RuleBase" id="RU361173"/>
    </source>
</evidence>
<dbReference type="InterPro" id="IPR012334">
    <property type="entry name" value="Pectin_lyas_fold"/>
</dbReference>
<keyword evidence="3" id="KW-0063">Aspartyl esterase</keyword>
<sequence length="712" mass="76149">MAGVSAQAGPDPARQVLAAGDGWASSGSGTTGGAAAPAGNVHEVRTRAELVAALAAPGPRIVKVRGVIDANTGADGKPLRCTDYATDGYTQAGYLAAYDPAVWGWEREPEGPLEDARVASAKRQEAAIAVNVGSDTTIIGVGRGAGITGGSLRIHGVRNVIVRNLTFRDTHDCFPRWDPNDNSPGAPPGNWNSLYDSVSLQRSEHVWVDHNTFTDEPNLDSTQPLYFGRPYQVHDGQLDITSGSDLVTVSRNVFADHGKTMLIGSSNTSTTDPGKLRVSVHHNVFRNVQERAPRVRFGQVHVYNNLYEGAEPVYSWGVGVRSQLFAQNNFIRGIAPEKIVYNWGGTALTDTGNLVDGRPVSLVDAFNAANPDKVLGTDAGWTPTLNRGLEPAHRIRHLKAGAQPAGHHLVVGRGFATVQAAVDAAPAGGVITLPKGVYREVVKIPASKRGLTLRGATGRAQDVVIDYDNASGTKKPDGTTYGTTGSATATIAADGFTARNLTFRNSFDRARHPEITATQAVAVKATGDRMLFDRVHFEGHQDTLYADTPDVGTRSRQLYRDCAITGDVDFLFGRATAVFDRATITALNRGGDPNGYVTAASTRRDNPHGFLIVNSRIRSDAPANTYFLGRPWHPGGDPDAVAQVVVRDTELPAAIKQAPWTDMSGFPWREARFAEYRNTGLGAGTGADRPQLTDEQARQHTKSAYLGGWNPA</sequence>
<dbReference type="SMART" id="SM00656">
    <property type="entry name" value="Amb_all"/>
    <property type="match status" value="1"/>
</dbReference>
<evidence type="ECO:0000313" key="9">
    <source>
        <dbReference type="Proteomes" id="UP000093053"/>
    </source>
</evidence>
<dbReference type="GO" id="GO:0000272">
    <property type="term" value="P:polysaccharide catabolic process"/>
    <property type="evidence" value="ECO:0007669"/>
    <property type="project" value="UniProtKB-KW"/>
</dbReference>
<dbReference type="AlphaFoldDB" id="A0A1B2HTX6"/>
<evidence type="ECO:0000313" key="8">
    <source>
        <dbReference type="EMBL" id="ANZ41163.1"/>
    </source>
</evidence>
<gene>
    <name evidence="8" type="ORF">BBK82_39500</name>
</gene>
<keyword evidence="4 5" id="KW-0456">Lyase</keyword>
<dbReference type="SUPFAM" id="SSF51126">
    <property type="entry name" value="Pectin lyase-like"/>
    <property type="match status" value="2"/>
</dbReference>
<dbReference type="InterPro" id="IPR011050">
    <property type="entry name" value="Pectin_lyase_fold/virulence"/>
</dbReference>
<dbReference type="Pfam" id="PF00544">
    <property type="entry name" value="Pectate_lyase_4"/>
    <property type="match status" value="1"/>
</dbReference>
<dbReference type="GO" id="GO:0042545">
    <property type="term" value="P:cell wall modification"/>
    <property type="evidence" value="ECO:0007669"/>
    <property type="project" value="InterPro"/>
</dbReference>
<name>A0A1B2HTX6_9PSEU</name>
<dbReference type="InterPro" id="IPR000070">
    <property type="entry name" value="Pectinesterase_cat"/>
</dbReference>
<dbReference type="InterPro" id="IPR002022">
    <property type="entry name" value="Pec_lyase"/>
</dbReference>
<comment type="subcellular location">
    <subcellularLocation>
        <location evidence="5">Secreted</location>
    </subcellularLocation>
</comment>
<proteinExistence type="inferred from homology"/>
<dbReference type="PANTHER" id="PTHR31321">
    <property type="entry name" value="ACYL-COA THIOESTER HYDROLASE YBHC-RELATED"/>
    <property type="match status" value="1"/>
</dbReference>
<dbReference type="Proteomes" id="UP000093053">
    <property type="component" value="Chromosome"/>
</dbReference>
<dbReference type="Gene3D" id="2.160.20.10">
    <property type="entry name" value="Single-stranded right-handed beta-helix, Pectin lyase-like"/>
    <property type="match status" value="2"/>
</dbReference>
<dbReference type="EMBL" id="CP016793">
    <property type="protein sequence ID" value="ANZ41163.1"/>
    <property type="molecule type" value="Genomic_DNA"/>
</dbReference>
<evidence type="ECO:0000259" key="7">
    <source>
        <dbReference type="SMART" id="SM00656"/>
    </source>
</evidence>
<dbReference type="GO" id="GO:0005576">
    <property type="term" value="C:extracellular region"/>
    <property type="evidence" value="ECO:0007669"/>
    <property type="project" value="UniProtKB-SubCell"/>
</dbReference>
<organism evidence="8 9">
    <name type="scientific">Lentzea guizhouensis</name>
    <dbReference type="NCBI Taxonomy" id="1586287"/>
    <lineage>
        <taxon>Bacteria</taxon>
        <taxon>Bacillati</taxon>
        <taxon>Actinomycetota</taxon>
        <taxon>Actinomycetes</taxon>
        <taxon>Pseudonocardiales</taxon>
        <taxon>Pseudonocardiaceae</taxon>
        <taxon>Lentzea</taxon>
    </lineage>
</organism>
<feature type="region of interest" description="Disordered" evidence="6">
    <location>
        <begin position="20"/>
        <end position="39"/>
    </location>
</feature>
<evidence type="ECO:0000256" key="4">
    <source>
        <dbReference type="ARBA" id="ARBA00023239"/>
    </source>
</evidence>
<keyword evidence="5" id="KW-0119">Carbohydrate metabolism</keyword>
<evidence type="ECO:0000256" key="2">
    <source>
        <dbReference type="ARBA" id="ARBA00022801"/>
    </source>
</evidence>
<accession>A0A1B2HTX6</accession>
<dbReference type="GO" id="GO:0030599">
    <property type="term" value="F:pectinesterase activity"/>
    <property type="evidence" value="ECO:0007669"/>
    <property type="project" value="InterPro"/>
</dbReference>
<dbReference type="PANTHER" id="PTHR31321:SF57">
    <property type="entry name" value="PECTINESTERASE 53-RELATED"/>
    <property type="match status" value="1"/>
</dbReference>
<dbReference type="KEGG" id="led:BBK82_39500"/>
<comment type="similarity">
    <text evidence="5">Belongs to the polysaccharide lyase 1 family.</text>
</comment>
<reference evidence="8 9" key="1">
    <citation type="submission" date="2016-07" db="EMBL/GenBank/DDBJ databases">
        <title>Complete genome sequence of the Lentzea guizhouensis DHS C013.</title>
        <authorList>
            <person name="Cao C."/>
        </authorList>
    </citation>
    <scope>NUCLEOTIDE SEQUENCE [LARGE SCALE GENOMIC DNA]</scope>
    <source>
        <strain evidence="8 9">DHS C013</strain>
    </source>
</reference>
<comment type="similarity">
    <text evidence="1">Belongs to the pectinesterase family.</text>
</comment>
<dbReference type="GO" id="GO:0016829">
    <property type="term" value="F:lyase activity"/>
    <property type="evidence" value="ECO:0007669"/>
    <property type="project" value="UniProtKB-KW"/>
</dbReference>
<dbReference type="STRING" id="1586287.BBK82_39500"/>
<feature type="region of interest" description="Disordered" evidence="6">
    <location>
        <begin position="681"/>
        <end position="712"/>
    </location>
</feature>
<dbReference type="GO" id="GO:0009279">
    <property type="term" value="C:cell outer membrane"/>
    <property type="evidence" value="ECO:0007669"/>
    <property type="project" value="TreeGrafter"/>
</dbReference>
<evidence type="ECO:0000256" key="1">
    <source>
        <dbReference type="ARBA" id="ARBA00008891"/>
    </source>
</evidence>
<keyword evidence="5" id="KW-0624">Polysaccharide degradation</keyword>
<feature type="domain" description="Pectate lyase" evidence="7">
    <location>
        <begin position="85"/>
        <end position="336"/>
    </location>
</feature>
<dbReference type="Pfam" id="PF01095">
    <property type="entry name" value="Pectinesterase"/>
    <property type="match status" value="1"/>
</dbReference>
<keyword evidence="5" id="KW-0964">Secreted</keyword>
<keyword evidence="2" id="KW-0378">Hydrolase</keyword>
<evidence type="ECO:0000256" key="3">
    <source>
        <dbReference type="ARBA" id="ARBA00023085"/>
    </source>
</evidence>
<protein>
    <recommendedName>
        <fullName evidence="7">Pectate lyase domain-containing protein</fullName>
    </recommendedName>
</protein>
<evidence type="ECO:0000256" key="6">
    <source>
        <dbReference type="SAM" id="MobiDB-lite"/>
    </source>
</evidence>
<keyword evidence="9" id="KW-1185">Reference proteome</keyword>